<dbReference type="PANTHER" id="PTHR11686">
    <property type="entry name" value="GAMMA GLUTAMYL TRANSPEPTIDASE"/>
    <property type="match status" value="1"/>
</dbReference>
<dbReference type="InterPro" id="IPR029055">
    <property type="entry name" value="Ntn_hydrolases_N"/>
</dbReference>
<dbReference type="GeneID" id="120273666"/>
<protein>
    <recommendedName>
        <fullName evidence="3">Glutathione hydrolase</fullName>
        <ecNumber evidence="3">2.3.2.2</ecNumber>
        <ecNumber evidence="3">3.4.19.13</ecNumber>
    </recommendedName>
    <alternativeName>
        <fullName evidence="3">Gamma-glutamyltransferase</fullName>
    </alternativeName>
    <alternativeName>
        <fullName evidence="3">Gamma-glutamyltranspeptidase</fullName>
    </alternativeName>
</protein>
<dbReference type="SUPFAM" id="SSF56235">
    <property type="entry name" value="N-terminal nucleophile aminohydrolases (Ntn hydrolases)"/>
    <property type="match status" value="1"/>
</dbReference>
<comment type="pathway">
    <text evidence="3">Sulfur metabolism; glutathione metabolism.</text>
</comment>
<evidence type="ECO:0000256" key="3">
    <source>
        <dbReference type="RuleBase" id="RU368068"/>
    </source>
</evidence>
<keyword evidence="4" id="KW-0472">Membrane</keyword>
<dbReference type="InterPro" id="IPR000101">
    <property type="entry name" value="GGT_peptidase"/>
</dbReference>
<dbReference type="GO" id="GO:0103068">
    <property type="term" value="F:leukotriene C4 gamma-glutamyl transferase activity"/>
    <property type="evidence" value="ECO:0007669"/>
    <property type="project" value="UniProtKB-EC"/>
</dbReference>
<dbReference type="EC" id="2.3.2.2" evidence="3"/>
<reference evidence="6" key="1">
    <citation type="submission" date="2025-08" db="UniProtKB">
        <authorList>
            <consortium name="RefSeq"/>
        </authorList>
    </citation>
    <scope>IDENTIFICATION</scope>
</reference>
<evidence type="ECO:0000256" key="2">
    <source>
        <dbReference type="PIRSR" id="PIRSR600101-2"/>
    </source>
</evidence>
<feature type="transmembrane region" description="Helical" evidence="4">
    <location>
        <begin position="25"/>
        <end position="46"/>
    </location>
</feature>
<accession>A0AB40C8T4</accession>
<dbReference type="RefSeq" id="XP_039136275.1">
    <property type="nucleotide sequence ID" value="XM_039280341.1"/>
</dbReference>
<dbReference type="Proteomes" id="UP001515500">
    <property type="component" value="Chromosome 12"/>
</dbReference>
<keyword evidence="4" id="KW-1133">Transmembrane helix</keyword>
<dbReference type="Pfam" id="PF01019">
    <property type="entry name" value="G_glu_transpept"/>
    <property type="match status" value="1"/>
</dbReference>
<dbReference type="GO" id="GO:0006751">
    <property type="term" value="P:glutathione catabolic process"/>
    <property type="evidence" value="ECO:0007669"/>
    <property type="project" value="UniProtKB-UniRule"/>
</dbReference>
<dbReference type="AlphaFoldDB" id="A0AB40C8T4"/>
<evidence type="ECO:0000256" key="4">
    <source>
        <dbReference type="SAM" id="Phobius"/>
    </source>
</evidence>
<dbReference type="PANTHER" id="PTHR11686:SF9">
    <property type="entry name" value="RE13973P"/>
    <property type="match status" value="1"/>
</dbReference>
<dbReference type="PRINTS" id="PR01210">
    <property type="entry name" value="GGTRANSPTASE"/>
</dbReference>
<keyword evidence="3" id="KW-0808">Transferase</keyword>
<keyword evidence="4" id="KW-0812">Transmembrane</keyword>
<evidence type="ECO:0000313" key="6">
    <source>
        <dbReference type="RefSeq" id="XP_039136275.1"/>
    </source>
</evidence>
<dbReference type="EC" id="3.4.19.13" evidence="3"/>
<comment type="function">
    <text evidence="3">Cleaves the gamma-glutamyl peptide bond of glutathione and glutathione conjugates.</text>
</comment>
<proteinExistence type="predicted"/>
<evidence type="ECO:0000313" key="5">
    <source>
        <dbReference type="Proteomes" id="UP001515500"/>
    </source>
</evidence>
<feature type="active site" description="Nucleophile" evidence="1">
    <location>
        <position position="410"/>
    </location>
</feature>
<dbReference type="InterPro" id="IPR043137">
    <property type="entry name" value="GGT_ssub_C"/>
</dbReference>
<dbReference type="GO" id="GO:0005886">
    <property type="term" value="C:plasma membrane"/>
    <property type="evidence" value="ECO:0007669"/>
    <property type="project" value="TreeGrafter"/>
</dbReference>
<dbReference type="FunFam" id="1.10.246.130:FF:000001">
    <property type="entry name" value="Gamma-glutamyltransferase 5 isoform 1"/>
    <property type="match status" value="1"/>
</dbReference>
<keyword evidence="3" id="KW-0012">Acyltransferase</keyword>
<name>A0AB40C8T4_DIOCR</name>
<evidence type="ECO:0000256" key="1">
    <source>
        <dbReference type="PIRSR" id="PIRSR600101-1"/>
    </source>
</evidence>
<feature type="binding site" evidence="2">
    <location>
        <position position="140"/>
    </location>
    <ligand>
        <name>L-glutamate</name>
        <dbReference type="ChEBI" id="CHEBI:29985"/>
    </ligand>
</feature>
<dbReference type="Gene3D" id="1.10.246.130">
    <property type="match status" value="1"/>
</dbReference>
<keyword evidence="5" id="KW-1185">Reference proteome</keyword>
<comment type="catalytic activity">
    <reaction evidence="3">
        <text>glutathione + H2O = L-cysteinylglycine + L-glutamate</text>
        <dbReference type="Rhea" id="RHEA:28807"/>
        <dbReference type="ChEBI" id="CHEBI:15377"/>
        <dbReference type="ChEBI" id="CHEBI:29985"/>
        <dbReference type="ChEBI" id="CHEBI:57925"/>
        <dbReference type="ChEBI" id="CHEBI:61694"/>
        <dbReference type="EC" id="3.4.19.13"/>
    </reaction>
</comment>
<feature type="binding site" evidence="2">
    <location>
        <begin position="480"/>
        <end position="481"/>
    </location>
    <ligand>
        <name>L-glutamate</name>
        <dbReference type="ChEBI" id="CHEBI:29985"/>
    </ligand>
</feature>
<comment type="catalytic activity">
    <reaction evidence="3">
        <text>an S-substituted glutathione + H2O = an S-substituted L-cysteinylglycine + L-glutamate</text>
        <dbReference type="Rhea" id="RHEA:59468"/>
        <dbReference type="ChEBI" id="CHEBI:15377"/>
        <dbReference type="ChEBI" id="CHEBI:29985"/>
        <dbReference type="ChEBI" id="CHEBI:90779"/>
        <dbReference type="ChEBI" id="CHEBI:143103"/>
        <dbReference type="EC" id="3.4.19.13"/>
    </reaction>
</comment>
<gene>
    <name evidence="6" type="primary">LOC120273666</name>
</gene>
<feature type="binding site" evidence="2">
    <location>
        <begin position="428"/>
        <end position="430"/>
    </location>
    <ligand>
        <name>L-glutamate</name>
        <dbReference type="ChEBI" id="CHEBI:29985"/>
    </ligand>
</feature>
<feature type="binding site" evidence="2">
    <location>
        <position position="502"/>
    </location>
    <ligand>
        <name>L-glutamate</name>
        <dbReference type="ChEBI" id="CHEBI:29985"/>
    </ligand>
</feature>
<organism evidence="5 6">
    <name type="scientific">Dioscorea cayennensis subsp. rotundata</name>
    <name type="common">White Guinea yam</name>
    <name type="synonym">Dioscorea rotundata</name>
    <dbReference type="NCBI Taxonomy" id="55577"/>
    <lineage>
        <taxon>Eukaryota</taxon>
        <taxon>Viridiplantae</taxon>
        <taxon>Streptophyta</taxon>
        <taxon>Embryophyta</taxon>
        <taxon>Tracheophyta</taxon>
        <taxon>Spermatophyta</taxon>
        <taxon>Magnoliopsida</taxon>
        <taxon>Liliopsida</taxon>
        <taxon>Dioscoreales</taxon>
        <taxon>Dioscoreaceae</taxon>
        <taxon>Dioscorea</taxon>
    </lineage>
</organism>
<dbReference type="GO" id="GO:0036374">
    <property type="term" value="F:glutathione hydrolase activity"/>
    <property type="evidence" value="ECO:0007669"/>
    <property type="project" value="UniProtKB-UniRule"/>
</dbReference>
<dbReference type="NCBIfam" id="TIGR00066">
    <property type="entry name" value="g_glut_trans"/>
    <property type="match status" value="1"/>
</dbReference>
<keyword evidence="3" id="KW-0378">Hydrolase</keyword>
<comment type="catalytic activity">
    <reaction evidence="3">
        <text>an N-terminal (5-L-glutamyl)-[peptide] + an alpha-amino acid = 5-L-glutamyl amino acid + an N-terminal L-alpha-aminoacyl-[peptide]</text>
        <dbReference type="Rhea" id="RHEA:23904"/>
        <dbReference type="Rhea" id="RHEA-COMP:9780"/>
        <dbReference type="Rhea" id="RHEA-COMP:9795"/>
        <dbReference type="ChEBI" id="CHEBI:77644"/>
        <dbReference type="ChEBI" id="CHEBI:78597"/>
        <dbReference type="ChEBI" id="CHEBI:78599"/>
        <dbReference type="ChEBI" id="CHEBI:78608"/>
        <dbReference type="EC" id="2.3.2.2"/>
    </reaction>
</comment>
<dbReference type="InterPro" id="IPR043138">
    <property type="entry name" value="GGT_lsub"/>
</dbReference>
<dbReference type="Gene3D" id="3.60.20.40">
    <property type="match status" value="1"/>
</dbReference>
<feature type="binding site" evidence="2">
    <location>
        <position position="452"/>
    </location>
    <ligand>
        <name>L-glutamate</name>
        <dbReference type="ChEBI" id="CHEBI:29985"/>
    </ligand>
</feature>
<sequence length="626" mass="67792">MESSADLEATLLGDRSPERRTRATIAAVSLIVLGLGFILVFTVFQIDHNDGQIWRRDEPRLRLERKEEVESEVGVVAADDGRCSEIGVSMLKLGGHAVDAAVATALCLGVVHPMSSGIGGGAFMVVRSSDGGDAEAFDSRETAPAAASQNMYAKNPSSKIRGALSAGVPGEITGLHAAWLKYGKLTWKSLFQPSIKLARDGFTVTPYFESILKDSEDAIMADPGLRQVYAPKGKLLQATNTCYNSQLASTLEIIADEGPQVLYNGTIAEKLVEDVKNAGGIITMEDMRQYRVKITKAMETKALGFTVLGMPLPSSGTIGMTLILNILGSYGSSDALKGLLGLHRFIEALKHMLAIRMNLGDPDFVDATKYESLMLSSSFAEKIRHKILDNTTFDPSYYLDRWNQLDDHGTSHVSIVDAERNAVAMTSTVNYYFGAKVQSPSTGIVLNNEMNDFSVPGEPTPDELPPSPANFIEPGKRPLSSMTPVIILKDNQLAGVVGASGGIYIIPAVTQVFIKHYILGMEPLAAIQHPRVYHHLIPNVVTYENWTTVNGDHIEFMEKAKVFLEERGHQVKGMSGGGFSQLVVHNLTNPVDINKRKAAPLGKNSVFYGMLTAVSDPRKSGRPAGI</sequence>